<evidence type="ECO:0000256" key="3">
    <source>
        <dbReference type="ARBA" id="ARBA00023002"/>
    </source>
</evidence>
<dbReference type="PRINTS" id="PR00081">
    <property type="entry name" value="GDHRDH"/>
</dbReference>
<dbReference type="InterPro" id="IPR002347">
    <property type="entry name" value="SDR_fam"/>
</dbReference>
<feature type="region of interest" description="Disordered" evidence="5">
    <location>
        <begin position="204"/>
        <end position="230"/>
    </location>
</feature>
<dbReference type="CDD" id="cd05233">
    <property type="entry name" value="SDR_c"/>
    <property type="match status" value="1"/>
</dbReference>
<name>A0ABW4KPC2_9BURK</name>
<dbReference type="EMBL" id="JBHUEJ010000003">
    <property type="protein sequence ID" value="MFD1709201.1"/>
    <property type="molecule type" value="Genomic_DNA"/>
</dbReference>
<organism evidence="6 7">
    <name type="scientific">Ottowia flava</name>
    <dbReference type="NCBI Taxonomy" id="2675430"/>
    <lineage>
        <taxon>Bacteria</taxon>
        <taxon>Pseudomonadati</taxon>
        <taxon>Pseudomonadota</taxon>
        <taxon>Betaproteobacteria</taxon>
        <taxon>Burkholderiales</taxon>
        <taxon>Comamonadaceae</taxon>
        <taxon>Ottowia</taxon>
    </lineage>
</organism>
<evidence type="ECO:0000256" key="5">
    <source>
        <dbReference type="SAM" id="MobiDB-lite"/>
    </source>
</evidence>
<dbReference type="PRINTS" id="PR00080">
    <property type="entry name" value="SDRFAMILY"/>
</dbReference>
<dbReference type="Pfam" id="PF00106">
    <property type="entry name" value="adh_short"/>
    <property type="match status" value="1"/>
</dbReference>
<reference evidence="7" key="1">
    <citation type="journal article" date="2019" name="Int. J. Syst. Evol. Microbiol.">
        <title>The Global Catalogue of Microorganisms (GCM) 10K type strain sequencing project: providing services to taxonomists for standard genome sequencing and annotation.</title>
        <authorList>
            <consortium name="The Broad Institute Genomics Platform"/>
            <consortium name="The Broad Institute Genome Sequencing Center for Infectious Disease"/>
            <person name="Wu L."/>
            <person name="Ma J."/>
        </authorList>
    </citation>
    <scope>NUCLEOTIDE SEQUENCE [LARGE SCALE GENOMIC DNA]</scope>
    <source>
        <strain evidence="7">LMG 29247</strain>
    </source>
</reference>
<feature type="compositionally biased region" description="Polar residues" evidence="5">
    <location>
        <begin position="218"/>
        <end position="230"/>
    </location>
</feature>
<accession>A0ABW4KPC2</accession>
<protein>
    <submittedName>
        <fullName evidence="6">SDR family oxidoreductase</fullName>
    </submittedName>
</protein>
<evidence type="ECO:0000313" key="6">
    <source>
        <dbReference type="EMBL" id="MFD1709201.1"/>
    </source>
</evidence>
<sequence length="302" mass="32496">MITDFKGKTAVLTGAGSGFGLECARIAAQRGMNVVLVDIQPDALAAAEKEIQALGARTLARRIDVSQPAVMDLLAQHVKEEFGAPHFVFNNAGVGAGGLIWENSVKDWEWVLGVNLWGVINGVRGFTPMMLEEARRNPAYQGHIVNTASMAGLLTPPNMGIYNVSKHAVVALTETLYQDLRLVTDQISASVLCPYFVATGISHSERNRPDAQPAGEMTASQRISQAQTDKAVTSGKVSAAEVAHKVFEAIEHDQFYIYSHPKALGNVKSRTDAILATQNPPDPFAERPEIGEGLRAALRGQP</sequence>
<comment type="caution">
    <text evidence="6">The sequence shown here is derived from an EMBL/GenBank/DDBJ whole genome shotgun (WGS) entry which is preliminary data.</text>
</comment>
<keyword evidence="2" id="KW-0521">NADP</keyword>
<evidence type="ECO:0000256" key="2">
    <source>
        <dbReference type="ARBA" id="ARBA00022857"/>
    </source>
</evidence>
<evidence type="ECO:0000313" key="7">
    <source>
        <dbReference type="Proteomes" id="UP001597304"/>
    </source>
</evidence>
<keyword evidence="7" id="KW-1185">Reference proteome</keyword>
<dbReference type="PANTHER" id="PTHR43391">
    <property type="entry name" value="RETINOL DEHYDROGENASE-RELATED"/>
    <property type="match status" value="1"/>
</dbReference>
<comment type="similarity">
    <text evidence="1 4">Belongs to the short-chain dehydrogenases/reductases (SDR) family.</text>
</comment>
<evidence type="ECO:0000256" key="1">
    <source>
        <dbReference type="ARBA" id="ARBA00006484"/>
    </source>
</evidence>
<dbReference type="RefSeq" id="WP_147913036.1">
    <property type="nucleotide sequence ID" value="NZ_JBHUEJ010000003.1"/>
</dbReference>
<evidence type="ECO:0000256" key="4">
    <source>
        <dbReference type="RuleBase" id="RU000363"/>
    </source>
</evidence>
<proteinExistence type="inferred from homology"/>
<dbReference type="SUPFAM" id="SSF51735">
    <property type="entry name" value="NAD(P)-binding Rossmann-fold domains"/>
    <property type="match status" value="1"/>
</dbReference>
<gene>
    <name evidence="6" type="ORF">ACFSF0_01140</name>
</gene>
<keyword evidence="3" id="KW-0560">Oxidoreductase</keyword>
<dbReference type="InterPro" id="IPR036291">
    <property type="entry name" value="NAD(P)-bd_dom_sf"/>
</dbReference>
<dbReference type="Proteomes" id="UP001597304">
    <property type="component" value="Unassembled WGS sequence"/>
</dbReference>
<dbReference type="PANTHER" id="PTHR43391:SF14">
    <property type="entry name" value="DEHYDROGENASE_REDUCTASE SDR FAMILY PROTEIN 7-LIKE"/>
    <property type="match status" value="1"/>
</dbReference>
<dbReference type="NCBIfam" id="NF004843">
    <property type="entry name" value="PRK06194.1"/>
    <property type="match status" value="1"/>
</dbReference>
<dbReference type="Gene3D" id="3.40.50.720">
    <property type="entry name" value="NAD(P)-binding Rossmann-like Domain"/>
    <property type="match status" value="1"/>
</dbReference>